<comment type="caution">
    <text evidence="3">The sequence shown here is derived from an EMBL/GenBank/DDBJ whole genome shotgun (WGS) entry which is preliminary data.</text>
</comment>
<dbReference type="Pfam" id="PF06250">
    <property type="entry name" value="YhcG_C"/>
    <property type="match status" value="1"/>
</dbReference>
<dbReference type="Gene3D" id="3.40.1350.10">
    <property type="match status" value="1"/>
</dbReference>
<evidence type="ECO:0000313" key="3">
    <source>
        <dbReference type="EMBL" id="MCQ4815011.1"/>
    </source>
</evidence>
<reference evidence="3 4" key="1">
    <citation type="submission" date="2022-06" db="EMBL/GenBank/DDBJ databases">
        <title>Isolation of gut microbiota from human fecal samples.</title>
        <authorList>
            <person name="Pamer E.G."/>
            <person name="Barat B."/>
            <person name="Waligurski E."/>
            <person name="Medina S."/>
            <person name="Paddock L."/>
            <person name="Mostad J."/>
        </authorList>
    </citation>
    <scope>NUCLEOTIDE SEQUENCE [LARGE SCALE GENOMIC DNA]</scope>
    <source>
        <strain evidence="3 4">DFI.9.90</strain>
    </source>
</reference>
<organism evidence="3 4">
    <name type="scientific">Cloacibacillus evryensis</name>
    <dbReference type="NCBI Taxonomy" id="508460"/>
    <lineage>
        <taxon>Bacteria</taxon>
        <taxon>Thermotogati</taxon>
        <taxon>Synergistota</taxon>
        <taxon>Synergistia</taxon>
        <taxon>Synergistales</taxon>
        <taxon>Synergistaceae</taxon>
        <taxon>Cloacibacillus</taxon>
    </lineage>
</organism>
<dbReference type="InterPro" id="IPR053148">
    <property type="entry name" value="PD-DEXK-like_domain"/>
</dbReference>
<feature type="domain" description="YhcG PDDEXK nuclease" evidence="1">
    <location>
        <begin position="196"/>
        <end position="350"/>
    </location>
</feature>
<dbReference type="InterPro" id="IPR041527">
    <property type="entry name" value="YhcG_N"/>
</dbReference>
<dbReference type="InterPro" id="IPR009362">
    <property type="entry name" value="YhcG_C"/>
</dbReference>
<proteinExistence type="predicted"/>
<accession>A0AAW5K5G8</accession>
<dbReference type="PANTHER" id="PTHR30547:SF5">
    <property type="entry name" value="NUCLEASE YHCG-RELATED"/>
    <property type="match status" value="1"/>
</dbReference>
<dbReference type="InterPro" id="IPR011856">
    <property type="entry name" value="tRNA_endonuc-like_dom_sf"/>
</dbReference>
<keyword evidence="4" id="KW-1185">Reference proteome</keyword>
<dbReference type="RefSeq" id="WP_008710829.1">
    <property type="nucleotide sequence ID" value="NZ_CABKQM010000006.1"/>
</dbReference>
<gene>
    <name evidence="3" type="ORF">NE630_11265</name>
</gene>
<protein>
    <submittedName>
        <fullName evidence="3">PDDEXK nuclease domain-containing protein</fullName>
    </submittedName>
</protein>
<dbReference type="EMBL" id="JANFYT010000025">
    <property type="protein sequence ID" value="MCQ4815011.1"/>
    <property type="molecule type" value="Genomic_DNA"/>
</dbReference>
<dbReference type="GO" id="GO:0003676">
    <property type="term" value="F:nucleic acid binding"/>
    <property type="evidence" value="ECO:0007669"/>
    <property type="project" value="InterPro"/>
</dbReference>
<dbReference type="Proteomes" id="UP001205919">
    <property type="component" value="Unassembled WGS sequence"/>
</dbReference>
<evidence type="ECO:0000259" key="1">
    <source>
        <dbReference type="Pfam" id="PF06250"/>
    </source>
</evidence>
<evidence type="ECO:0000259" key="2">
    <source>
        <dbReference type="Pfam" id="PF17761"/>
    </source>
</evidence>
<sequence>MDDNKMPPQNKKQQSLIAKSEKGRLLSARSDTQVYEAIRAALADARGKVVAAVNTAMVGVYWEIGRQITEAVGERAEYGRSLLAYLSERLTTEFGKGFTERNLRAMRQFYEAFPIRHTLRAELSWSHYRLLMRVEEPSRREFYLNESADSGWTSRQLERQINSFFYERLLATQKENRPEVAGEIFKLEPAKEADYILKDPYILEFLDLKENSKYSESELEQGLIDRLREFLLELGKGFSFVARQKRITTEHGEHYYIDLVFYNYILKCFVVIDLKAGKLTYQDVGQIDFYVRLFDEKIKQTDDNPTIGIVLVTDKDESIVKYSVLADNENLSASKYRLYLPTEEELKAELIRERKLIEREIEASGGGGE</sequence>
<name>A0AAW5K5G8_9BACT</name>
<dbReference type="PANTHER" id="PTHR30547">
    <property type="entry name" value="UNCHARACTERIZED PROTEIN YHCG-RELATED"/>
    <property type="match status" value="1"/>
</dbReference>
<dbReference type="AlphaFoldDB" id="A0AAW5K5G8"/>
<evidence type="ECO:0000313" key="4">
    <source>
        <dbReference type="Proteomes" id="UP001205919"/>
    </source>
</evidence>
<feature type="domain" description="YhcG N-terminal" evidence="2">
    <location>
        <begin position="38"/>
        <end position="168"/>
    </location>
</feature>
<dbReference type="Pfam" id="PF17761">
    <property type="entry name" value="DUF1016_N"/>
    <property type="match status" value="1"/>
</dbReference>